<accession>A0A4S4M614</accession>
<comment type="caution">
    <text evidence="2">The sequence shown here is derived from an EMBL/GenBank/DDBJ whole genome shotgun (WGS) entry which is preliminary data.</text>
</comment>
<evidence type="ECO:0000313" key="2">
    <source>
        <dbReference type="EMBL" id="THH20475.1"/>
    </source>
</evidence>
<proteinExistence type="predicted"/>
<sequence length="222" mass="25092">MGKLDIAKVNNFIVCNAKSFVEHLQHNEDLNTFVPPGSESEVDATLHIRLDRVLLAMLEAKEDHPGSEGTDSEVRRNTTLSEYLRAVAITWLTQFLFVFKAVPIGSEQDQTHPSGLGVASILKVAPLIKRAAAVFTNNPTNDSFNPTDILRCYTQIPNEFIEKINENIHRPSNLMMLLNVVHEQFDTYDISLAKTDVDHEYKIVYFDHPTVKRILSRQFEGG</sequence>
<keyword evidence="3" id="KW-1185">Reference proteome</keyword>
<dbReference type="EMBL" id="SGPM01000490">
    <property type="protein sequence ID" value="THH20475.1"/>
    <property type="molecule type" value="Genomic_DNA"/>
</dbReference>
<protein>
    <recommendedName>
        <fullName evidence="1">HNH nuclease domain-containing protein</fullName>
    </recommendedName>
</protein>
<name>A0A4S4M614_9APHY</name>
<organism evidence="2 3">
    <name type="scientific">Antrodiella citrinella</name>
    <dbReference type="NCBI Taxonomy" id="2447956"/>
    <lineage>
        <taxon>Eukaryota</taxon>
        <taxon>Fungi</taxon>
        <taxon>Dikarya</taxon>
        <taxon>Basidiomycota</taxon>
        <taxon>Agaricomycotina</taxon>
        <taxon>Agaricomycetes</taxon>
        <taxon>Polyporales</taxon>
        <taxon>Steccherinaceae</taxon>
        <taxon>Antrodiella</taxon>
    </lineage>
</organism>
<dbReference type="Pfam" id="PF13391">
    <property type="entry name" value="HNH_2"/>
    <property type="match status" value="1"/>
</dbReference>
<reference evidence="2 3" key="1">
    <citation type="submission" date="2019-02" db="EMBL/GenBank/DDBJ databases">
        <title>Genome sequencing of the rare red list fungi Antrodiella citrinella (Flaviporus citrinellus).</title>
        <authorList>
            <person name="Buettner E."/>
            <person name="Kellner H."/>
        </authorList>
    </citation>
    <scope>NUCLEOTIDE SEQUENCE [LARGE SCALE GENOMIC DNA]</scope>
    <source>
        <strain evidence="2 3">DSM 108506</strain>
    </source>
</reference>
<dbReference type="Proteomes" id="UP000308730">
    <property type="component" value="Unassembled WGS sequence"/>
</dbReference>
<gene>
    <name evidence="2" type="ORF">EUX98_g8572</name>
</gene>
<dbReference type="AlphaFoldDB" id="A0A4S4M614"/>
<dbReference type="InterPro" id="IPR003615">
    <property type="entry name" value="HNH_nuc"/>
</dbReference>
<feature type="domain" description="HNH nuclease" evidence="1">
    <location>
        <begin position="158"/>
        <end position="192"/>
    </location>
</feature>
<dbReference type="OrthoDB" id="3163863at2759"/>
<evidence type="ECO:0000313" key="3">
    <source>
        <dbReference type="Proteomes" id="UP000308730"/>
    </source>
</evidence>
<evidence type="ECO:0000259" key="1">
    <source>
        <dbReference type="Pfam" id="PF13391"/>
    </source>
</evidence>